<evidence type="ECO:0000313" key="2">
    <source>
        <dbReference type="Proteomes" id="UP000828390"/>
    </source>
</evidence>
<sequence>MCFAYSNPSERLPVPYAFTCLQHLIGRHVIITGYTGNATISLRLCSVGVYESKE</sequence>
<gene>
    <name evidence="1" type="ORF">DPMN_091996</name>
</gene>
<accession>A0A9D4L0Q2</accession>
<dbReference type="EMBL" id="JAIWYP010000003">
    <property type="protein sequence ID" value="KAH3849593.1"/>
    <property type="molecule type" value="Genomic_DNA"/>
</dbReference>
<comment type="caution">
    <text evidence="1">The sequence shown here is derived from an EMBL/GenBank/DDBJ whole genome shotgun (WGS) entry which is preliminary data.</text>
</comment>
<evidence type="ECO:0000313" key="1">
    <source>
        <dbReference type="EMBL" id="KAH3849593.1"/>
    </source>
</evidence>
<reference evidence="1" key="1">
    <citation type="journal article" date="2019" name="bioRxiv">
        <title>The Genome of the Zebra Mussel, Dreissena polymorpha: A Resource for Invasive Species Research.</title>
        <authorList>
            <person name="McCartney M.A."/>
            <person name="Auch B."/>
            <person name="Kono T."/>
            <person name="Mallez S."/>
            <person name="Zhang Y."/>
            <person name="Obille A."/>
            <person name="Becker A."/>
            <person name="Abrahante J.E."/>
            <person name="Garbe J."/>
            <person name="Badalamenti J.P."/>
            <person name="Herman A."/>
            <person name="Mangelson H."/>
            <person name="Liachko I."/>
            <person name="Sullivan S."/>
            <person name="Sone E.D."/>
            <person name="Koren S."/>
            <person name="Silverstein K.A.T."/>
            <person name="Beckman K.B."/>
            <person name="Gohl D.M."/>
        </authorList>
    </citation>
    <scope>NUCLEOTIDE SEQUENCE</scope>
    <source>
        <strain evidence="1">Duluth1</strain>
        <tissue evidence="1">Whole animal</tissue>
    </source>
</reference>
<name>A0A9D4L0Q2_DREPO</name>
<keyword evidence="2" id="KW-1185">Reference proteome</keyword>
<proteinExistence type="predicted"/>
<organism evidence="1 2">
    <name type="scientific">Dreissena polymorpha</name>
    <name type="common">Zebra mussel</name>
    <name type="synonym">Mytilus polymorpha</name>
    <dbReference type="NCBI Taxonomy" id="45954"/>
    <lineage>
        <taxon>Eukaryota</taxon>
        <taxon>Metazoa</taxon>
        <taxon>Spiralia</taxon>
        <taxon>Lophotrochozoa</taxon>
        <taxon>Mollusca</taxon>
        <taxon>Bivalvia</taxon>
        <taxon>Autobranchia</taxon>
        <taxon>Heteroconchia</taxon>
        <taxon>Euheterodonta</taxon>
        <taxon>Imparidentia</taxon>
        <taxon>Neoheterodontei</taxon>
        <taxon>Myida</taxon>
        <taxon>Dreissenoidea</taxon>
        <taxon>Dreissenidae</taxon>
        <taxon>Dreissena</taxon>
    </lineage>
</organism>
<dbReference type="AlphaFoldDB" id="A0A9D4L0Q2"/>
<reference evidence="1" key="2">
    <citation type="submission" date="2020-11" db="EMBL/GenBank/DDBJ databases">
        <authorList>
            <person name="McCartney M.A."/>
            <person name="Auch B."/>
            <person name="Kono T."/>
            <person name="Mallez S."/>
            <person name="Becker A."/>
            <person name="Gohl D.M."/>
            <person name="Silverstein K.A.T."/>
            <person name="Koren S."/>
            <person name="Bechman K.B."/>
            <person name="Herman A."/>
            <person name="Abrahante J.E."/>
            <person name="Garbe J."/>
        </authorList>
    </citation>
    <scope>NUCLEOTIDE SEQUENCE</scope>
    <source>
        <strain evidence="1">Duluth1</strain>
        <tissue evidence="1">Whole animal</tissue>
    </source>
</reference>
<dbReference type="Proteomes" id="UP000828390">
    <property type="component" value="Unassembled WGS sequence"/>
</dbReference>
<protein>
    <submittedName>
        <fullName evidence="1">Uncharacterized protein</fullName>
    </submittedName>
</protein>